<evidence type="ECO:0000313" key="1">
    <source>
        <dbReference type="EMBL" id="ODQ71032.1"/>
    </source>
</evidence>
<dbReference type="EMBL" id="KV454298">
    <property type="protein sequence ID" value="ODQ71032.1"/>
    <property type="molecule type" value="Genomic_DNA"/>
</dbReference>
<name>A0A1E3Q1L1_LIPST</name>
<sequence length="176" mass="20433">MRHPNIRIRIYSQFELRIYSSFVCTSTQQTKLDSTGPDRHMFNLDVQELVIVSFVYCWESGAAPSRPHLSMINLFACALSPQRFGSRSPRQMLVRSATPMQECIYPERGYLPRVIIPVSLLQSSWILITHQISRQAIPTCRIIFVCVAHCMVLNCNRHYPLMRRFNPNRACLIFRG</sequence>
<dbReference type="Proteomes" id="UP000094385">
    <property type="component" value="Unassembled WGS sequence"/>
</dbReference>
<gene>
    <name evidence="1" type="ORF">LIPSTDRAFT_145934</name>
</gene>
<proteinExistence type="predicted"/>
<dbReference type="AlphaFoldDB" id="A0A1E3Q1L1"/>
<keyword evidence="2" id="KW-1185">Reference proteome</keyword>
<evidence type="ECO:0000313" key="2">
    <source>
        <dbReference type="Proteomes" id="UP000094385"/>
    </source>
</evidence>
<accession>A0A1E3Q1L1</accession>
<protein>
    <submittedName>
        <fullName evidence="1">Uncharacterized protein</fullName>
    </submittedName>
</protein>
<reference evidence="1 2" key="1">
    <citation type="journal article" date="2016" name="Proc. Natl. Acad. Sci. U.S.A.">
        <title>Comparative genomics of biotechnologically important yeasts.</title>
        <authorList>
            <person name="Riley R."/>
            <person name="Haridas S."/>
            <person name="Wolfe K.H."/>
            <person name="Lopes M.R."/>
            <person name="Hittinger C.T."/>
            <person name="Goeker M."/>
            <person name="Salamov A.A."/>
            <person name="Wisecaver J.H."/>
            <person name="Long T.M."/>
            <person name="Calvey C.H."/>
            <person name="Aerts A.L."/>
            <person name="Barry K.W."/>
            <person name="Choi C."/>
            <person name="Clum A."/>
            <person name="Coughlan A.Y."/>
            <person name="Deshpande S."/>
            <person name="Douglass A.P."/>
            <person name="Hanson S.J."/>
            <person name="Klenk H.-P."/>
            <person name="LaButti K.M."/>
            <person name="Lapidus A."/>
            <person name="Lindquist E.A."/>
            <person name="Lipzen A.M."/>
            <person name="Meier-Kolthoff J.P."/>
            <person name="Ohm R.A."/>
            <person name="Otillar R.P."/>
            <person name="Pangilinan J.L."/>
            <person name="Peng Y."/>
            <person name="Rokas A."/>
            <person name="Rosa C.A."/>
            <person name="Scheuner C."/>
            <person name="Sibirny A.A."/>
            <person name="Slot J.C."/>
            <person name="Stielow J.B."/>
            <person name="Sun H."/>
            <person name="Kurtzman C.P."/>
            <person name="Blackwell M."/>
            <person name="Grigoriev I.V."/>
            <person name="Jeffries T.W."/>
        </authorList>
    </citation>
    <scope>NUCLEOTIDE SEQUENCE [LARGE SCALE GENOMIC DNA]</scope>
    <source>
        <strain evidence="1 2">NRRL Y-11557</strain>
    </source>
</reference>
<organism evidence="1 2">
    <name type="scientific">Lipomyces starkeyi NRRL Y-11557</name>
    <dbReference type="NCBI Taxonomy" id="675824"/>
    <lineage>
        <taxon>Eukaryota</taxon>
        <taxon>Fungi</taxon>
        <taxon>Dikarya</taxon>
        <taxon>Ascomycota</taxon>
        <taxon>Saccharomycotina</taxon>
        <taxon>Lipomycetes</taxon>
        <taxon>Lipomycetales</taxon>
        <taxon>Lipomycetaceae</taxon>
        <taxon>Lipomyces</taxon>
    </lineage>
</organism>